<feature type="transmembrane region" description="Helical" evidence="2">
    <location>
        <begin position="106"/>
        <end position="123"/>
    </location>
</feature>
<feature type="compositionally biased region" description="Low complexity" evidence="1">
    <location>
        <begin position="510"/>
        <end position="523"/>
    </location>
</feature>
<reference evidence="3 4" key="1">
    <citation type="journal article" date="2011" name="PLoS Pathog.">
        <title>Endophytic Life Strategies Decoded by Genome and Transcriptome Analyses of the Mutualistic Root Symbiont Piriformospora indica.</title>
        <authorList>
            <person name="Zuccaro A."/>
            <person name="Lahrmann U."/>
            <person name="Guldener U."/>
            <person name="Langen G."/>
            <person name="Pfiffi S."/>
            <person name="Biedenkopf D."/>
            <person name="Wong P."/>
            <person name="Samans B."/>
            <person name="Grimm C."/>
            <person name="Basiewicz M."/>
            <person name="Murat C."/>
            <person name="Martin F."/>
            <person name="Kogel K.H."/>
        </authorList>
    </citation>
    <scope>NUCLEOTIDE SEQUENCE [LARGE SCALE GENOMIC DNA]</scope>
    <source>
        <strain evidence="3 4">DSM 11827</strain>
    </source>
</reference>
<protein>
    <submittedName>
        <fullName evidence="3">Uncharacterized protein</fullName>
    </submittedName>
</protein>
<gene>
    <name evidence="3" type="ORF">PIIN_01356</name>
</gene>
<feature type="compositionally biased region" description="Polar residues" evidence="1">
    <location>
        <begin position="394"/>
        <end position="405"/>
    </location>
</feature>
<feature type="region of interest" description="Disordered" evidence="1">
    <location>
        <begin position="254"/>
        <end position="523"/>
    </location>
</feature>
<accession>G4T866</accession>
<feature type="transmembrane region" description="Helical" evidence="2">
    <location>
        <begin position="183"/>
        <end position="204"/>
    </location>
</feature>
<dbReference type="InParanoid" id="G4T866"/>
<keyword evidence="2" id="KW-1133">Transmembrane helix</keyword>
<dbReference type="HOGENOM" id="CLU_520848_0_0_1"/>
<name>G4T866_SERID</name>
<feature type="transmembrane region" description="Helical" evidence="2">
    <location>
        <begin position="16"/>
        <end position="34"/>
    </location>
</feature>
<feature type="compositionally biased region" description="Basic and acidic residues" evidence="1">
    <location>
        <begin position="302"/>
        <end position="323"/>
    </location>
</feature>
<feature type="compositionally biased region" description="Polar residues" evidence="1">
    <location>
        <begin position="447"/>
        <end position="463"/>
    </location>
</feature>
<dbReference type="AlphaFoldDB" id="G4T866"/>
<feature type="transmembrane region" description="Helical" evidence="2">
    <location>
        <begin position="66"/>
        <end position="86"/>
    </location>
</feature>
<dbReference type="Proteomes" id="UP000007148">
    <property type="component" value="Unassembled WGS sequence"/>
</dbReference>
<dbReference type="OrthoDB" id="3262506at2759"/>
<keyword evidence="2" id="KW-0812">Transmembrane</keyword>
<feature type="compositionally biased region" description="Low complexity" evidence="1">
    <location>
        <begin position="281"/>
        <end position="301"/>
    </location>
</feature>
<feature type="transmembrane region" description="Helical" evidence="2">
    <location>
        <begin position="135"/>
        <end position="160"/>
    </location>
</feature>
<feature type="compositionally biased region" description="Polar residues" evidence="1">
    <location>
        <begin position="476"/>
        <end position="487"/>
    </location>
</feature>
<evidence type="ECO:0000256" key="2">
    <source>
        <dbReference type="SAM" id="Phobius"/>
    </source>
</evidence>
<keyword evidence="2" id="KW-0472">Membrane</keyword>
<keyword evidence="4" id="KW-1185">Reference proteome</keyword>
<proteinExistence type="predicted"/>
<evidence type="ECO:0000313" key="4">
    <source>
        <dbReference type="Proteomes" id="UP000007148"/>
    </source>
</evidence>
<dbReference type="STRING" id="1109443.G4T866"/>
<comment type="caution">
    <text evidence="3">The sequence shown here is derived from an EMBL/GenBank/DDBJ whole genome shotgun (WGS) entry which is preliminary data.</text>
</comment>
<sequence length="523" mass="56432">MDDGTRAGPLLDALSVVRLSTGVLFLFTLILLFTRPSKAQPPPSPSPITAVVVAFTHPRRALINTLLLFIAFTYFLDALIVFLYFILRGFRQSYFTQWRGVELADVFGFVAFLLLAAIGTYKDKHAVDFWTRKRIKLFVITALGLDIAYLVLLVLSVRIFQRRPDSPGVPERPNVPGIYVPNFLHFLALDARILALVALIIVLFKPSTHYSTAIRTADEAHGRPTDATPSTNLLAASGGVTLAHHQQAYGTFEHASPRDKHDDVSHGDNAPLGHKAVDGYDATSAATAEGSSTTATAAPGGDAKKDDDRSSKKSDHVHVPKDPEIEDVPNPVLSDEPEALNTSYAAVAAVHAEKERAAEEQEQEANQHATTSKTGEVESPTLLTFPPTRDDSSSIRNGVTFSTEAAGSKDGEEGIAGPEEGKKRRRISSQNFKRIARKITDIPKRQGSISSLGSAARNSTDNGTPKKGKVTREDSTASGGEPSTSYTPAGESPAPSIGEEAAKKRRKRMSLSLRGRSSTDQGN</sequence>
<dbReference type="EMBL" id="CAFZ01000015">
    <property type="protein sequence ID" value="CCA67527.1"/>
    <property type="molecule type" value="Genomic_DNA"/>
</dbReference>
<evidence type="ECO:0000256" key="1">
    <source>
        <dbReference type="SAM" id="MobiDB-lite"/>
    </source>
</evidence>
<organism evidence="3 4">
    <name type="scientific">Serendipita indica (strain DSM 11827)</name>
    <name type="common">Root endophyte fungus</name>
    <name type="synonym">Piriformospora indica</name>
    <dbReference type="NCBI Taxonomy" id="1109443"/>
    <lineage>
        <taxon>Eukaryota</taxon>
        <taxon>Fungi</taxon>
        <taxon>Dikarya</taxon>
        <taxon>Basidiomycota</taxon>
        <taxon>Agaricomycotina</taxon>
        <taxon>Agaricomycetes</taxon>
        <taxon>Sebacinales</taxon>
        <taxon>Serendipitaceae</taxon>
        <taxon>Serendipita</taxon>
    </lineage>
</organism>
<feature type="compositionally biased region" description="Basic and acidic residues" evidence="1">
    <location>
        <begin position="255"/>
        <end position="266"/>
    </location>
</feature>
<evidence type="ECO:0000313" key="3">
    <source>
        <dbReference type="EMBL" id="CCA67527.1"/>
    </source>
</evidence>